<dbReference type="Pfam" id="PF14303">
    <property type="entry name" value="NAM-associated"/>
    <property type="match status" value="1"/>
</dbReference>
<dbReference type="STRING" id="1165861.A0A0L0V241"/>
<feature type="region of interest" description="Disordered" evidence="1">
    <location>
        <begin position="1"/>
        <end position="108"/>
    </location>
</feature>
<organism evidence="3 4">
    <name type="scientific">Puccinia striiformis f. sp. tritici PST-78</name>
    <dbReference type="NCBI Taxonomy" id="1165861"/>
    <lineage>
        <taxon>Eukaryota</taxon>
        <taxon>Fungi</taxon>
        <taxon>Dikarya</taxon>
        <taxon>Basidiomycota</taxon>
        <taxon>Pucciniomycotina</taxon>
        <taxon>Pucciniomycetes</taxon>
        <taxon>Pucciniales</taxon>
        <taxon>Pucciniaceae</taxon>
        <taxon>Puccinia</taxon>
    </lineage>
</organism>
<evidence type="ECO:0000313" key="4">
    <source>
        <dbReference type="Proteomes" id="UP000054564"/>
    </source>
</evidence>
<sequence>MPSTTQSEAQSTPSQRSQKRKPTKASLPTECNTDDENPTQPLKKARKAPAKKKEEDEDTSLAIDCNTDDENPTQPMKKARKAPVKKKEEDELDKPAGGTPRGASYSSDEDVQICRSWLEITEDPLNSTNQTANTFWARVQEHYSAKLTGGEITRSFDSIKKRWQLIHKSANKSGSNNDMESSQALKLYEATNKATSAKTKNRSFGHLRCWHILAPSAKFKAYCADLEDKALALDGANPSEIPTSDATDGSNRTERPGESNRPIGTRKAKDEKAEEAKESKWKEEMVKVHRDLAVQSQAQNKILAEQKEAVIAMADESIMKIDLDTMSGLRRGFFEWKQAKIMEKMIEQQKAEEEKKRKEEEEKKNKEANDKKRTIRRKKKKMR</sequence>
<feature type="compositionally biased region" description="Basic and acidic residues" evidence="1">
    <location>
        <begin position="348"/>
        <end position="372"/>
    </location>
</feature>
<comment type="caution">
    <text evidence="3">The sequence shown here is derived from an EMBL/GenBank/DDBJ whole genome shotgun (WGS) entry which is preliminary data.</text>
</comment>
<dbReference type="Proteomes" id="UP000054564">
    <property type="component" value="Unassembled WGS sequence"/>
</dbReference>
<evidence type="ECO:0000256" key="1">
    <source>
        <dbReference type="SAM" id="MobiDB-lite"/>
    </source>
</evidence>
<dbReference type="AlphaFoldDB" id="A0A0L0V241"/>
<feature type="compositionally biased region" description="Polar residues" evidence="1">
    <location>
        <begin position="1"/>
        <end position="16"/>
    </location>
</feature>
<feature type="compositionally biased region" description="Polar residues" evidence="1">
    <location>
        <begin position="240"/>
        <end position="250"/>
    </location>
</feature>
<reference evidence="4" key="1">
    <citation type="submission" date="2014-03" db="EMBL/GenBank/DDBJ databases">
        <title>The Genome Sequence of Puccinia striiformis f. sp. tritici PST-78.</title>
        <authorList>
            <consortium name="The Broad Institute Genome Sequencing Platform"/>
            <person name="Cuomo C."/>
            <person name="Hulbert S."/>
            <person name="Chen X."/>
            <person name="Walker B."/>
            <person name="Young S.K."/>
            <person name="Zeng Q."/>
            <person name="Gargeya S."/>
            <person name="Fitzgerald M."/>
            <person name="Haas B."/>
            <person name="Abouelleil A."/>
            <person name="Alvarado L."/>
            <person name="Arachchi H.M."/>
            <person name="Berlin A.M."/>
            <person name="Chapman S.B."/>
            <person name="Goldberg J."/>
            <person name="Griggs A."/>
            <person name="Gujja S."/>
            <person name="Hansen M."/>
            <person name="Howarth C."/>
            <person name="Imamovic A."/>
            <person name="Larimer J."/>
            <person name="McCowan C."/>
            <person name="Montmayeur A."/>
            <person name="Murphy C."/>
            <person name="Neiman D."/>
            <person name="Pearson M."/>
            <person name="Priest M."/>
            <person name="Roberts A."/>
            <person name="Saif S."/>
            <person name="Shea T."/>
            <person name="Sisk P."/>
            <person name="Sykes S."/>
            <person name="Wortman J."/>
            <person name="Nusbaum C."/>
            <person name="Birren B."/>
        </authorList>
    </citation>
    <scope>NUCLEOTIDE SEQUENCE [LARGE SCALE GENOMIC DNA]</scope>
    <source>
        <strain evidence="4">race PST-78</strain>
    </source>
</reference>
<accession>A0A0L0V241</accession>
<dbReference type="InterPro" id="IPR029466">
    <property type="entry name" value="NAM-associated_C"/>
</dbReference>
<gene>
    <name evidence="3" type="ORF">PSTG_13304</name>
</gene>
<feature type="compositionally biased region" description="Basic and acidic residues" evidence="1">
    <location>
        <begin position="267"/>
        <end position="283"/>
    </location>
</feature>
<feature type="domain" description="No apical meristem-associated C-terminal" evidence="2">
    <location>
        <begin position="202"/>
        <end position="341"/>
    </location>
</feature>
<feature type="compositionally biased region" description="Basic residues" evidence="1">
    <location>
        <begin position="373"/>
        <end position="383"/>
    </location>
</feature>
<name>A0A0L0V241_9BASI</name>
<feature type="region of interest" description="Disordered" evidence="1">
    <location>
        <begin position="235"/>
        <end position="283"/>
    </location>
</feature>
<feature type="region of interest" description="Disordered" evidence="1">
    <location>
        <begin position="348"/>
        <end position="383"/>
    </location>
</feature>
<dbReference type="EMBL" id="AJIL01000139">
    <property type="protein sequence ID" value="KNE93363.1"/>
    <property type="molecule type" value="Genomic_DNA"/>
</dbReference>
<proteinExistence type="predicted"/>
<evidence type="ECO:0000259" key="2">
    <source>
        <dbReference type="Pfam" id="PF14303"/>
    </source>
</evidence>
<evidence type="ECO:0000313" key="3">
    <source>
        <dbReference type="EMBL" id="KNE93363.1"/>
    </source>
</evidence>
<dbReference type="PANTHER" id="PTHR45125">
    <property type="entry name" value="F21J9.4-RELATED"/>
    <property type="match status" value="1"/>
</dbReference>
<protein>
    <recommendedName>
        <fullName evidence="2">No apical meristem-associated C-terminal domain-containing protein</fullName>
    </recommendedName>
</protein>
<keyword evidence="4" id="KW-1185">Reference proteome</keyword>
<dbReference type="PANTHER" id="PTHR45125:SF3">
    <property type="entry name" value="NO-APICAL-MERISTEM-ASSOCIATED CARBOXY-TERMINAL DOMAIN PROTEIN"/>
    <property type="match status" value="1"/>
</dbReference>